<keyword evidence="3 6" id="KW-0808">Transferase</keyword>
<comment type="caution">
    <text evidence="6">Lacks conserved residue(s) required for the propagation of feature annotation.</text>
</comment>
<dbReference type="InterPro" id="IPR050512">
    <property type="entry name" value="Sulf_AdTrans/APS_kinase"/>
</dbReference>
<dbReference type="Gene3D" id="3.40.50.300">
    <property type="entry name" value="P-loop containing nucleotide triphosphate hydrolases"/>
    <property type="match status" value="1"/>
</dbReference>
<feature type="binding site" evidence="6">
    <location>
        <begin position="17"/>
        <end position="24"/>
    </location>
    <ligand>
        <name>ATP</name>
        <dbReference type="ChEBI" id="CHEBI:30616"/>
    </ligand>
</feature>
<dbReference type="EMBL" id="JBDXSU010000010">
    <property type="protein sequence ID" value="MFB5191246.1"/>
    <property type="molecule type" value="Genomic_DNA"/>
</dbReference>
<reference evidence="9 10" key="1">
    <citation type="journal article" date="2024" name="Int. J. Mol. Sci.">
        <title>Exploration of Alicyclobacillus spp. Genome in Search of Antibiotic Resistance.</title>
        <authorList>
            <person name="Bucka-Kolendo J."/>
            <person name="Kiousi D.E."/>
            <person name="Dekowska A."/>
            <person name="Mikolajczuk-Szczyrba A."/>
            <person name="Karadedos D.M."/>
            <person name="Michael P."/>
            <person name="Galanis A."/>
            <person name="Sokolowska B."/>
        </authorList>
    </citation>
    <scope>NUCLEOTIDE SEQUENCE [LARGE SCALE GENOMIC DNA]</scope>
    <source>
        <strain evidence="9 10">KKP 3000</strain>
    </source>
</reference>
<accession>A0ABV5AGB0</accession>
<evidence type="ECO:0000256" key="5">
    <source>
        <dbReference type="ARBA" id="ARBA00022840"/>
    </source>
</evidence>
<dbReference type="SUPFAM" id="SSF52540">
    <property type="entry name" value="P-loop containing nucleoside triphosphate hydrolases"/>
    <property type="match status" value="1"/>
</dbReference>
<dbReference type="GO" id="GO:0004020">
    <property type="term" value="F:adenylylsulfate kinase activity"/>
    <property type="evidence" value="ECO:0007669"/>
    <property type="project" value="UniProtKB-EC"/>
</dbReference>
<dbReference type="InterPro" id="IPR002891">
    <property type="entry name" value="APS"/>
</dbReference>
<dbReference type="InterPro" id="IPR059117">
    <property type="entry name" value="APS_kinase_dom"/>
</dbReference>
<dbReference type="PANTHER" id="PTHR42700:SF1">
    <property type="entry name" value="SULFATE ADENYLYLTRANSFERASE"/>
    <property type="match status" value="1"/>
</dbReference>
<dbReference type="NCBIfam" id="NF003013">
    <property type="entry name" value="PRK03846.1"/>
    <property type="match status" value="1"/>
</dbReference>
<proteinExistence type="inferred from homology"/>
<name>A0ABV5AGB0_9BACL</name>
<dbReference type="CDD" id="cd02027">
    <property type="entry name" value="APSK"/>
    <property type="match status" value="1"/>
</dbReference>
<comment type="function">
    <text evidence="6 7">Catalyzes the synthesis of activated sulfate.</text>
</comment>
<dbReference type="EC" id="2.7.1.25" evidence="2 6"/>
<evidence type="ECO:0000256" key="2">
    <source>
        <dbReference type="ARBA" id="ARBA00012121"/>
    </source>
</evidence>
<keyword evidence="10" id="KW-1185">Reference proteome</keyword>
<keyword evidence="6" id="KW-0597">Phosphoprotein</keyword>
<evidence type="ECO:0000259" key="8">
    <source>
        <dbReference type="Pfam" id="PF01583"/>
    </source>
</evidence>
<evidence type="ECO:0000256" key="7">
    <source>
        <dbReference type="RuleBase" id="RU004347"/>
    </source>
</evidence>
<evidence type="ECO:0000313" key="9">
    <source>
        <dbReference type="EMBL" id="MFB5191246.1"/>
    </source>
</evidence>
<dbReference type="InterPro" id="IPR027417">
    <property type="entry name" value="P-loop_NTPase"/>
</dbReference>
<keyword evidence="4 6" id="KW-0547">Nucleotide-binding</keyword>
<dbReference type="NCBIfam" id="TIGR00455">
    <property type="entry name" value="apsK"/>
    <property type="match status" value="1"/>
</dbReference>
<dbReference type="PANTHER" id="PTHR42700">
    <property type="entry name" value="SULFATE ADENYLYLTRANSFERASE"/>
    <property type="match status" value="1"/>
</dbReference>
<feature type="domain" description="APS kinase" evidence="8">
    <location>
        <begin position="10"/>
        <end position="159"/>
    </location>
</feature>
<comment type="pathway">
    <text evidence="6 7">Sulfur metabolism; hydrogen sulfide biosynthesis; sulfite from sulfate: step 2/3.</text>
</comment>
<keyword evidence="5 6" id="KW-0067">ATP-binding</keyword>
<dbReference type="Proteomes" id="UP001579974">
    <property type="component" value="Unassembled WGS sequence"/>
</dbReference>
<dbReference type="RefSeq" id="WP_275473862.1">
    <property type="nucleotide sequence ID" value="NZ_CP162940.1"/>
</dbReference>
<evidence type="ECO:0000256" key="3">
    <source>
        <dbReference type="ARBA" id="ARBA00022679"/>
    </source>
</evidence>
<dbReference type="HAMAP" id="MF_00065">
    <property type="entry name" value="Adenylyl_sulf_kinase"/>
    <property type="match status" value="1"/>
</dbReference>
<evidence type="ECO:0000256" key="1">
    <source>
        <dbReference type="ARBA" id="ARBA00001823"/>
    </source>
</evidence>
<evidence type="ECO:0000256" key="6">
    <source>
        <dbReference type="HAMAP-Rule" id="MF_00065"/>
    </source>
</evidence>
<sequence length="191" mass="21205">MKLTAKWSNGVLVWLTGLSGSGKTTIAEALHSHLQSIGVRSFVIDGDKMREGISHDLGFSEADRRENIRRIGHIGKLFLEAGILPIVASIAPYRADRDKVRELLGEDRFFEVYVKCPIEVCEHRDPKQLYQKVRAGVIQQFTGIHHPYEEPLHPALVVETHRVDVASAVAMIRRALFESNSAEGGEPSGLA</sequence>
<dbReference type="Pfam" id="PF01583">
    <property type="entry name" value="APS_kinase"/>
    <property type="match status" value="1"/>
</dbReference>
<gene>
    <name evidence="6 9" type="primary">cysC</name>
    <name evidence="9" type="ORF">KKP3000_000016</name>
</gene>
<keyword evidence="6 7" id="KW-0418">Kinase</keyword>
<protein>
    <recommendedName>
        <fullName evidence="2 6">Adenylyl-sulfate kinase</fullName>
        <ecNumber evidence="2 6">2.7.1.25</ecNumber>
    </recommendedName>
    <alternativeName>
        <fullName evidence="6">APS kinase</fullName>
    </alternativeName>
    <alternativeName>
        <fullName evidence="6">ATP adenosine-5'-phosphosulfate 3'-phosphotransferase</fullName>
    </alternativeName>
    <alternativeName>
        <fullName evidence="6">Adenosine-5'-phosphosulfate kinase</fullName>
    </alternativeName>
</protein>
<comment type="similarity">
    <text evidence="6 7">Belongs to the APS kinase family.</text>
</comment>
<evidence type="ECO:0000313" key="10">
    <source>
        <dbReference type="Proteomes" id="UP001579974"/>
    </source>
</evidence>
<comment type="caution">
    <text evidence="9">The sequence shown here is derived from an EMBL/GenBank/DDBJ whole genome shotgun (WGS) entry which is preliminary data.</text>
</comment>
<evidence type="ECO:0000256" key="4">
    <source>
        <dbReference type="ARBA" id="ARBA00022741"/>
    </source>
</evidence>
<organism evidence="9 10">
    <name type="scientific">Alicyclobacillus fastidiosus</name>
    <dbReference type="NCBI Taxonomy" id="392011"/>
    <lineage>
        <taxon>Bacteria</taxon>
        <taxon>Bacillati</taxon>
        <taxon>Bacillota</taxon>
        <taxon>Bacilli</taxon>
        <taxon>Bacillales</taxon>
        <taxon>Alicyclobacillaceae</taxon>
        <taxon>Alicyclobacillus</taxon>
    </lineage>
</organism>
<comment type="catalytic activity">
    <reaction evidence="1 6 7">
        <text>adenosine 5'-phosphosulfate + ATP = 3'-phosphoadenylyl sulfate + ADP + H(+)</text>
        <dbReference type="Rhea" id="RHEA:24152"/>
        <dbReference type="ChEBI" id="CHEBI:15378"/>
        <dbReference type="ChEBI" id="CHEBI:30616"/>
        <dbReference type="ChEBI" id="CHEBI:58243"/>
        <dbReference type="ChEBI" id="CHEBI:58339"/>
        <dbReference type="ChEBI" id="CHEBI:456216"/>
        <dbReference type="EC" id="2.7.1.25"/>
    </reaction>
</comment>